<gene>
    <name evidence="2" type="ORF">RRH01S_01_05230</name>
</gene>
<dbReference type="Proteomes" id="UP000026941">
    <property type="component" value="Unassembled WGS sequence"/>
</dbReference>
<feature type="coiled-coil region" evidence="1">
    <location>
        <begin position="36"/>
        <end position="63"/>
    </location>
</feature>
<accession>A0AA87PZH4</accession>
<reference evidence="2 3" key="1">
    <citation type="submission" date="2014-05" db="EMBL/GenBank/DDBJ databases">
        <title>Whole genome shotgun sequence of Rhizobium rhizogenes NBRC 13257.</title>
        <authorList>
            <person name="Katano-Makiyama Y."/>
            <person name="Hosoyama A."/>
            <person name="Hashimoto M."/>
            <person name="Hosoyama Y."/>
            <person name="Noguchi M."/>
            <person name="Tsuchikane K."/>
            <person name="Kimura A."/>
            <person name="Ohji S."/>
            <person name="Ichikawa N."/>
            <person name="Yamazoe A."/>
            <person name="Fujita N."/>
        </authorList>
    </citation>
    <scope>NUCLEOTIDE SEQUENCE [LARGE SCALE GENOMIC DNA]</scope>
    <source>
        <strain evidence="2 3">NBRC 13257</strain>
    </source>
</reference>
<dbReference type="AlphaFoldDB" id="A0AA87PZH4"/>
<protein>
    <submittedName>
        <fullName evidence="2">Uncharacterized protein</fullName>
    </submittedName>
</protein>
<evidence type="ECO:0000313" key="2">
    <source>
        <dbReference type="EMBL" id="GAJ91052.1"/>
    </source>
</evidence>
<keyword evidence="1" id="KW-0175">Coiled coil</keyword>
<dbReference type="EMBL" id="BAYX01000001">
    <property type="protein sequence ID" value="GAJ91052.1"/>
    <property type="molecule type" value="Genomic_DNA"/>
</dbReference>
<name>A0AA87PZH4_RHIRH</name>
<sequence length="64" mass="7081">MPCPNCGHKTKKSIAWLKSNDKFSCDGCGRGITVQADELFAGIKETEKSIADLKKNLSRIGKRR</sequence>
<evidence type="ECO:0000313" key="3">
    <source>
        <dbReference type="Proteomes" id="UP000026941"/>
    </source>
</evidence>
<proteinExistence type="predicted"/>
<organism evidence="2 3">
    <name type="scientific">Rhizobium rhizogenes NBRC 13257</name>
    <dbReference type="NCBI Taxonomy" id="1220581"/>
    <lineage>
        <taxon>Bacteria</taxon>
        <taxon>Pseudomonadati</taxon>
        <taxon>Pseudomonadota</taxon>
        <taxon>Alphaproteobacteria</taxon>
        <taxon>Hyphomicrobiales</taxon>
        <taxon>Rhizobiaceae</taxon>
        <taxon>Rhizobium/Agrobacterium group</taxon>
        <taxon>Rhizobium</taxon>
    </lineage>
</organism>
<evidence type="ECO:0000256" key="1">
    <source>
        <dbReference type="SAM" id="Coils"/>
    </source>
</evidence>
<comment type="caution">
    <text evidence="2">The sequence shown here is derived from an EMBL/GenBank/DDBJ whole genome shotgun (WGS) entry which is preliminary data.</text>
</comment>